<reference evidence="1 2" key="1">
    <citation type="submission" date="2018-06" db="EMBL/GenBank/DDBJ databases">
        <title>Genomic Encyclopedia of Type Strains, Phase IV (KMG-IV): sequencing the most valuable type-strain genomes for metagenomic binning, comparative biology and taxonomic classification.</title>
        <authorList>
            <person name="Goeker M."/>
        </authorList>
    </citation>
    <scope>NUCLEOTIDE SEQUENCE [LARGE SCALE GENOMIC DNA]</scope>
    <source>
        <strain evidence="1 2">DSM 25619</strain>
    </source>
</reference>
<comment type="caution">
    <text evidence="1">The sequence shown here is derived from an EMBL/GenBank/DDBJ whole genome shotgun (WGS) entry which is preliminary data.</text>
</comment>
<protein>
    <submittedName>
        <fullName evidence="1">Acetyltransferase (GNAT) family protein</fullName>
    </submittedName>
</protein>
<dbReference type="OrthoDB" id="3658990at2"/>
<evidence type="ECO:0000313" key="2">
    <source>
        <dbReference type="Proteomes" id="UP000252893"/>
    </source>
</evidence>
<dbReference type="RefSeq" id="WP_113944117.1">
    <property type="nucleotide sequence ID" value="NZ_JBHEEG010000008.1"/>
</dbReference>
<accession>A0A366DZN6</accession>
<organism evidence="1 2">
    <name type="scientific">Pseudochrobactrum asaccharolyticum</name>
    <dbReference type="NCBI Taxonomy" id="354351"/>
    <lineage>
        <taxon>Bacteria</taxon>
        <taxon>Pseudomonadati</taxon>
        <taxon>Pseudomonadota</taxon>
        <taxon>Alphaproteobacteria</taxon>
        <taxon>Hyphomicrobiales</taxon>
        <taxon>Brucellaceae</taxon>
        <taxon>Pseudochrobactrum</taxon>
    </lineage>
</organism>
<proteinExistence type="predicted"/>
<dbReference type="InterPro" id="IPR016181">
    <property type="entry name" value="Acyl_CoA_acyltransferase"/>
</dbReference>
<keyword evidence="1" id="KW-0808">Transferase</keyword>
<dbReference type="SUPFAM" id="SSF55729">
    <property type="entry name" value="Acyl-CoA N-acyltransferases (Nat)"/>
    <property type="match status" value="1"/>
</dbReference>
<name>A0A366DZN6_9HYPH</name>
<dbReference type="Gene3D" id="3.40.630.30">
    <property type="match status" value="1"/>
</dbReference>
<dbReference type="GO" id="GO:0016740">
    <property type="term" value="F:transferase activity"/>
    <property type="evidence" value="ECO:0007669"/>
    <property type="project" value="UniProtKB-KW"/>
</dbReference>
<dbReference type="EMBL" id="QNRH01000003">
    <property type="protein sequence ID" value="RBO95571.1"/>
    <property type="molecule type" value="Genomic_DNA"/>
</dbReference>
<dbReference type="AlphaFoldDB" id="A0A366DZN6"/>
<keyword evidence="2" id="KW-1185">Reference proteome</keyword>
<evidence type="ECO:0000313" key="1">
    <source>
        <dbReference type="EMBL" id="RBO95571.1"/>
    </source>
</evidence>
<dbReference type="Proteomes" id="UP000252893">
    <property type="component" value="Unassembled WGS sequence"/>
</dbReference>
<sequence length="369" mass="40902">MSEIRFLQQADMPDVTRLFQKIFQNSSNQPSAALSKYLQRLYIGFAGETEPASKILLNDQGVICGFIGVNYFDYLQDGQLLKAAMVGSLMVDNHEQDPLGGAKLMRSLLDDHYDLILTETASETTAAMWKKLNAVQLTDYSLDWLRIISPLKFAVETAGSKLGLLKLFRPVAGLIDQRKRNAMSHNSLRWSGTPHNWTAGQALQCQQIDTAEFTALYHQFSADFASRPQWQEAQFAARLQDALQKPDYGQPFMVKAATKTGKTIGLFLYHLQSGGTARVLELLSHPKAASQTIDALIHHAAQNGAAAIRGRTQPLMMEAMLGKRIAFTHLASTMVWAKDPAMLEHFETGRAQLNGIAGEHWSCLSGHPL</sequence>
<gene>
    <name evidence="1" type="ORF">DFR47_103134</name>
</gene>